<evidence type="ECO:0000313" key="2">
    <source>
        <dbReference type="Proteomes" id="UP000824533"/>
    </source>
</evidence>
<accession>A0ACC1CS59</accession>
<evidence type="ECO:0000313" key="1">
    <source>
        <dbReference type="EMBL" id="KAJ0174234.1"/>
    </source>
</evidence>
<comment type="caution">
    <text evidence="1">The sequence shown here is derived from an EMBL/GenBank/DDBJ whole genome shotgun (WGS) entry which is preliminary data.</text>
</comment>
<proteinExistence type="predicted"/>
<dbReference type="Proteomes" id="UP000824533">
    <property type="component" value="Linkage Group LG18"/>
</dbReference>
<protein>
    <submittedName>
        <fullName evidence="1">Uncharacterized protein</fullName>
    </submittedName>
</protein>
<dbReference type="EMBL" id="CM034404">
    <property type="protein sequence ID" value="KAJ0174234.1"/>
    <property type="molecule type" value="Genomic_DNA"/>
</dbReference>
<gene>
    <name evidence="1" type="ORF">K1T71_010380</name>
</gene>
<reference evidence="1 2" key="1">
    <citation type="journal article" date="2021" name="Front. Genet.">
        <title>Chromosome-Level Genome Assembly Reveals Significant Gene Expansion in the Toll and IMD Signaling Pathways of Dendrolimus kikuchii.</title>
        <authorList>
            <person name="Zhou J."/>
            <person name="Wu P."/>
            <person name="Xiong Z."/>
            <person name="Liu N."/>
            <person name="Zhao N."/>
            <person name="Ji M."/>
            <person name="Qiu Y."/>
            <person name="Yang B."/>
        </authorList>
    </citation>
    <scope>NUCLEOTIDE SEQUENCE [LARGE SCALE GENOMIC DNA]</scope>
    <source>
        <strain evidence="1">Ann1</strain>
    </source>
</reference>
<keyword evidence="2" id="KW-1185">Reference proteome</keyword>
<name>A0ACC1CS59_9NEOP</name>
<organism evidence="1 2">
    <name type="scientific">Dendrolimus kikuchii</name>
    <dbReference type="NCBI Taxonomy" id="765133"/>
    <lineage>
        <taxon>Eukaryota</taxon>
        <taxon>Metazoa</taxon>
        <taxon>Ecdysozoa</taxon>
        <taxon>Arthropoda</taxon>
        <taxon>Hexapoda</taxon>
        <taxon>Insecta</taxon>
        <taxon>Pterygota</taxon>
        <taxon>Neoptera</taxon>
        <taxon>Endopterygota</taxon>
        <taxon>Lepidoptera</taxon>
        <taxon>Glossata</taxon>
        <taxon>Ditrysia</taxon>
        <taxon>Bombycoidea</taxon>
        <taxon>Lasiocampidae</taxon>
        <taxon>Dendrolimus</taxon>
    </lineage>
</organism>
<sequence>MYSRQLPAHRIFREIFSKEQTDERADIFVCRLRSLLAKLPYELPEETKLDIVYGLLSIRFRDRIPRETLNGLDQLIFKLRSVEEALIELNVLHPSNITTTIPVADPPPSQTYNNKVDNVKHSPTSNCIDNSGQKIIKRLRPKCIYCKIFGHTIDECFKKPKAKCLQMTNPSKLELRDYVGTKLTTNQPVQLYAFNVKRTHWFAMTKPRHELVSKSNKIRENRQKDTEVRNIIFDVPFRGRRSWSDRGFIIPDSALYRYRPQFQISLYVGSTESPVHKRRKRGRPRKLT</sequence>